<evidence type="ECO:0000313" key="10">
    <source>
        <dbReference type="Proteomes" id="UP000570010"/>
    </source>
</evidence>
<dbReference type="GO" id="GO:0047324">
    <property type="term" value="F:phosphoenolpyruvate-glycerone phosphotransferase activity"/>
    <property type="evidence" value="ECO:0007669"/>
    <property type="project" value="UniProtKB-EC"/>
</dbReference>
<keyword evidence="8" id="KW-0418">Kinase</keyword>
<dbReference type="Gene3D" id="3.40.50.510">
    <property type="entry name" value="Phosphotransferase system, mannose-type IIA component"/>
    <property type="match status" value="1"/>
</dbReference>
<dbReference type="EC" id="2.7.1.121" evidence="3"/>
<dbReference type="AlphaFoldDB" id="A0A6B3VYX1"/>
<comment type="caution">
    <text evidence="8">The sequence shown here is derived from an EMBL/GenBank/DDBJ whole genome shotgun (WGS) entry which is preliminary data.</text>
</comment>
<dbReference type="NCBIfam" id="TIGR02364">
    <property type="entry name" value="dha_pts"/>
    <property type="match status" value="1"/>
</dbReference>
<dbReference type="GO" id="GO:0016020">
    <property type="term" value="C:membrane"/>
    <property type="evidence" value="ECO:0007669"/>
    <property type="project" value="InterPro"/>
</dbReference>
<evidence type="ECO:0000313" key="8">
    <source>
        <dbReference type="EMBL" id="NEY82102.1"/>
    </source>
</evidence>
<dbReference type="RefSeq" id="WP_163242492.1">
    <property type="nucleotide sequence ID" value="NZ_CP082780.1"/>
</dbReference>
<comment type="subunit">
    <text evidence="5">Homodimer. The dihydroxyacetone kinase complex is composed of a homodimer of DhaM, a homodimer of DhaK and the subunit DhaL.</text>
</comment>
<reference evidence="7 10" key="2">
    <citation type="submission" date="2020-07" db="EMBL/GenBank/DDBJ databases">
        <authorList>
            <person name="Feng H."/>
        </authorList>
    </citation>
    <scope>NUCLEOTIDE SEQUENCE [LARGE SCALE GENOMIC DNA]</scope>
    <source>
        <strain evidence="7">S-12</strain>
        <strain evidence="10">s-12</strain>
    </source>
</reference>
<gene>
    <name evidence="8" type="ORF">G4D64_11475</name>
    <name evidence="7" type="ORF">H1Z61_12085</name>
</gene>
<keyword evidence="9" id="KW-1185">Reference proteome</keyword>
<proteinExistence type="predicted"/>
<dbReference type="Pfam" id="PF03610">
    <property type="entry name" value="EIIA-man"/>
    <property type="match status" value="1"/>
</dbReference>
<dbReference type="Proteomes" id="UP000472971">
    <property type="component" value="Unassembled WGS sequence"/>
</dbReference>
<evidence type="ECO:0000256" key="5">
    <source>
        <dbReference type="ARBA" id="ARBA00046577"/>
    </source>
</evidence>
<dbReference type="GO" id="GO:0019563">
    <property type="term" value="P:glycerol catabolic process"/>
    <property type="evidence" value="ECO:0007669"/>
    <property type="project" value="InterPro"/>
</dbReference>
<dbReference type="EMBL" id="JAAIWN010000027">
    <property type="protein sequence ID" value="NEY82102.1"/>
    <property type="molecule type" value="Genomic_DNA"/>
</dbReference>
<dbReference type="Proteomes" id="UP000570010">
    <property type="component" value="Unassembled WGS sequence"/>
</dbReference>
<feature type="domain" description="PTS EIIA type-4" evidence="6">
    <location>
        <begin position="1"/>
        <end position="129"/>
    </location>
</feature>
<dbReference type="InterPro" id="IPR039643">
    <property type="entry name" value="DhaM"/>
</dbReference>
<evidence type="ECO:0000256" key="3">
    <source>
        <dbReference type="ARBA" id="ARBA00012095"/>
    </source>
</evidence>
<dbReference type="InterPro" id="IPR036662">
    <property type="entry name" value="PTS_EIIA_man-typ_sf"/>
</dbReference>
<dbReference type="InterPro" id="IPR004701">
    <property type="entry name" value="PTS_EIIA_man-typ"/>
</dbReference>
<dbReference type="InterPro" id="IPR012844">
    <property type="entry name" value="DhaM_N"/>
</dbReference>
<organism evidence="8 9">
    <name type="scientific">Bacillus aquiflavi</name>
    <dbReference type="NCBI Taxonomy" id="2672567"/>
    <lineage>
        <taxon>Bacteria</taxon>
        <taxon>Bacillati</taxon>
        <taxon>Bacillota</taxon>
        <taxon>Bacilli</taxon>
        <taxon>Bacillales</taxon>
        <taxon>Bacillaceae</taxon>
        <taxon>Bacillus</taxon>
    </lineage>
</organism>
<dbReference type="EMBL" id="JACEIO010000029">
    <property type="protein sequence ID" value="MBA4537846.1"/>
    <property type="molecule type" value="Genomic_DNA"/>
</dbReference>
<comment type="catalytic activity">
    <reaction evidence="1">
        <text>dihydroxyacetone + phosphoenolpyruvate = dihydroxyacetone phosphate + pyruvate</text>
        <dbReference type="Rhea" id="RHEA:18381"/>
        <dbReference type="ChEBI" id="CHEBI:15361"/>
        <dbReference type="ChEBI" id="CHEBI:16016"/>
        <dbReference type="ChEBI" id="CHEBI:57642"/>
        <dbReference type="ChEBI" id="CHEBI:58702"/>
        <dbReference type="EC" id="2.7.1.121"/>
    </reaction>
</comment>
<evidence type="ECO:0000256" key="1">
    <source>
        <dbReference type="ARBA" id="ARBA00001113"/>
    </source>
</evidence>
<evidence type="ECO:0000313" key="9">
    <source>
        <dbReference type="Proteomes" id="UP000472971"/>
    </source>
</evidence>
<sequence>MVGIIIVSHSVKVAEGIKEIAEQMGKGIVPIVAAGGTDENEIGTSPLKIQAAIESVYSEDGVLLFVDLGSAIMSSEMAIELLNESMQKKVEIVDAPILEGVIAATIQATIVSDIDKIKETAIGAKKMTKRWD</sequence>
<dbReference type="SUPFAM" id="SSF53062">
    <property type="entry name" value="PTS system fructose IIA component-like"/>
    <property type="match status" value="1"/>
</dbReference>
<evidence type="ECO:0000256" key="4">
    <source>
        <dbReference type="ARBA" id="ARBA00022679"/>
    </source>
</evidence>
<dbReference type="PANTHER" id="PTHR38594:SF1">
    <property type="entry name" value="PEP-DEPENDENT DIHYDROXYACETONE KINASE, PHOSPHORYL DONOR SUBUNIT DHAM"/>
    <property type="match status" value="1"/>
</dbReference>
<name>A0A6B3VYX1_9BACI</name>
<dbReference type="PANTHER" id="PTHR38594">
    <property type="entry name" value="PEP-DEPENDENT DIHYDROXYACETONE KINASE, PHOSPHORYL DONOR SUBUNIT DHAM"/>
    <property type="match status" value="1"/>
</dbReference>
<dbReference type="GO" id="GO:0009401">
    <property type="term" value="P:phosphoenolpyruvate-dependent sugar phosphotransferase system"/>
    <property type="evidence" value="ECO:0007669"/>
    <property type="project" value="InterPro"/>
</dbReference>
<keyword evidence="4 8" id="KW-0808">Transferase</keyword>
<accession>A0A6B3VYX1</accession>
<dbReference type="PROSITE" id="PS51096">
    <property type="entry name" value="PTS_EIIA_TYPE_4"/>
    <property type="match status" value="1"/>
</dbReference>
<comment type="function">
    <text evidence="2">Component of the dihydroxyacetone kinase complex, which is responsible for the phosphoenolpyruvate (PEP)-dependent phosphorylation of dihydroxyacetone. DhaM serves as the phosphoryl donor. Is phosphorylated by phosphoenolpyruvate in an EI- and HPr-dependent reaction, and a phosphorelay system on histidine residues finally leads to phosphoryl transfer to DhaL and dihydroxyacetone.</text>
</comment>
<evidence type="ECO:0000256" key="2">
    <source>
        <dbReference type="ARBA" id="ARBA00002788"/>
    </source>
</evidence>
<evidence type="ECO:0000259" key="6">
    <source>
        <dbReference type="PROSITE" id="PS51096"/>
    </source>
</evidence>
<reference evidence="8 9" key="1">
    <citation type="submission" date="2020-02" db="EMBL/GenBank/DDBJ databases">
        <title>Bacillus aquiflavi sp. nov., isolated from yellow water of strong flavor Chinese baijiu in Yibin region of China.</title>
        <authorList>
            <person name="Xie J."/>
        </authorList>
    </citation>
    <scope>NUCLEOTIDE SEQUENCE [LARGE SCALE GENOMIC DNA]</scope>
    <source>
        <strain evidence="8 9">3H-10</strain>
    </source>
</reference>
<protein>
    <recommendedName>
        <fullName evidence="3">phosphoenolpyruvate--glycerone phosphotransferase</fullName>
        <ecNumber evidence="3">2.7.1.121</ecNumber>
    </recommendedName>
</protein>
<evidence type="ECO:0000313" key="7">
    <source>
        <dbReference type="EMBL" id="MBA4537846.1"/>
    </source>
</evidence>